<evidence type="ECO:0000256" key="6">
    <source>
        <dbReference type="SAM" id="MobiDB-lite"/>
    </source>
</evidence>
<dbReference type="GO" id="GO:0046872">
    <property type="term" value="F:metal ion binding"/>
    <property type="evidence" value="ECO:0007669"/>
    <property type="project" value="UniProtKB-KW"/>
</dbReference>
<name>A0A9P8I2S1_9PEZI</name>
<keyword evidence="7" id="KW-0732">Signal</keyword>
<keyword evidence="5" id="KW-0862">Zinc</keyword>
<keyword evidence="10" id="KW-1185">Reference proteome</keyword>
<protein>
    <recommendedName>
        <fullName evidence="8">Peptidase M20 dimerisation domain-containing protein</fullName>
    </recommendedName>
</protein>
<dbReference type="SUPFAM" id="SSF53187">
    <property type="entry name" value="Zn-dependent exopeptidases"/>
    <property type="match status" value="1"/>
</dbReference>
<sequence length="485" mass="52113">MRPHLSVVALLSPLLVHAFELPANLQSPLDSLKHGLGSLRDGANLDSLYHNFDALRQKLEMPAFVKQFTDPVGASPLLSLHRDLVRIESITGNENAVGTWLVEYLTKRNFTVEMQPVFGEKAKDKVAARGGKVSVASDRFNILAYIGKNRTTRTLVSSHLDVVPPYWPYEVHGQKISGRGTVDAKGSMATQIRAVEELWENSEIGEGDVAMLFVVGEETGGDGMVVANNLGLSWETVIFGEPTELKLASGHKGILSFTVNAQGKAAHSGYPDLGINANSLLLPALVALDNLVLPSSKTLGDSTLNIGLIEGGVAANVIPAFAQARGMVRIAAGSPEEVKDTIVQAVNRTGVEGVKLEFGAECYGPVHIDSDVEGFETIPVSYGTDIPHLHGDHKRYLYGPGSILVAHSDHEGLTVQDLQDAVRGYKKLVREALNPSGGKGVVVVEDVGGEGDRVEGEVEKEKDKVEGEQEEEVRVVEGEVITEEL</sequence>
<dbReference type="InterPro" id="IPR002933">
    <property type="entry name" value="Peptidase_M20"/>
</dbReference>
<dbReference type="EMBL" id="JAGHQL010000058">
    <property type="protein sequence ID" value="KAH0542257.1"/>
    <property type="molecule type" value="Genomic_DNA"/>
</dbReference>
<comment type="similarity">
    <text evidence="2">Belongs to the peptidase M20A family.</text>
</comment>
<feature type="chain" id="PRO_5040295243" description="Peptidase M20 dimerisation domain-containing protein" evidence="7">
    <location>
        <begin position="19"/>
        <end position="485"/>
    </location>
</feature>
<feature type="domain" description="Peptidase M20 dimerisation" evidence="8">
    <location>
        <begin position="250"/>
        <end position="352"/>
    </location>
</feature>
<evidence type="ECO:0000313" key="10">
    <source>
        <dbReference type="Proteomes" id="UP000698800"/>
    </source>
</evidence>
<comment type="caution">
    <text evidence="9">The sequence shown here is derived from an EMBL/GenBank/DDBJ whole genome shotgun (WGS) entry which is preliminary data.</text>
</comment>
<dbReference type="Gene3D" id="3.30.70.360">
    <property type="match status" value="1"/>
</dbReference>
<evidence type="ECO:0000256" key="2">
    <source>
        <dbReference type="ARBA" id="ARBA00006247"/>
    </source>
</evidence>
<dbReference type="Gene3D" id="3.40.630.10">
    <property type="entry name" value="Zn peptidases"/>
    <property type="match status" value="1"/>
</dbReference>
<dbReference type="PANTHER" id="PTHR43808:SF8">
    <property type="entry name" value="PEPTIDASE M20 DIMERISATION DOMAIN-CONTAINING PROTEIN"/>
    <property type="match status" value="1"/>
</dbReference>
<dbReference type="Pfam" id="PF07687">
    <property type="entry name" value="M20_dimer"/>
    <property type="match status" value="1"/>
</dbReference>
<evidence type="ECO:0000256" key="7">
    <source>
        <dbReference type="SAM" id="SignalP"/>
    </source>
</evidence>
<feature type="signal peptide" evidence="7">
    <location>
        <begin position="1"/>
        <end position="18"/>
    </location>
</feature>
<evidence type="ECO:0000256" key="4">
    <source>
        <dbReference type="ARBA" id="ARBA00022801"/>
    </source>
</evidence>
<dbReference type="CDD" id="cd05652">
    <property type="entry name" value="M20_ArgE_DapE-like_fungal"/>
    <property type="match status" value="1"/>
</dbReference>
<dbReference type="PROSITE" id="PS00759">
    <property type="entry name" value="ARGE_DAPE_CPG2_2"/>
    <property type="match status" value="1"/>
</dbReference>
<organism evidence="9 10">
    <name type="scientific">Glutinoglossum americanum</name>
    <dbReference type="NCBI Taxonomy" id="1670608"/>
    <lineage>
        <taxon>Eukaryota</taxon>
        <taxon>Fungi</taxon>
        <taxon>Dikarya</taxon>
        <taxon>Ascomycota</taxon>
        <taxon>Pezizomycotina</taxon>
        <taxon>Geoglossomycetes</taxon>
        <taxon>Geoglossales</taxon>
        <taxon>Geoglossaceae</taxon>
        <taxon>Glutinoglossum</taxon>
    </lineage>
</organism>
<reference evidence="9" key="1">
    <citation type="submission" date="2021-03" db="EMBL/GenBank/DDBJ databases">
        <title>Comparative genomics and phylogenomic investigation of the class Geoglossomycetes provide insights into ecological specialization and systematics.</title>
        <authorList>
            <person name="Melie T."/>
            <person name="Pirro S."/>
            <person name="Miller A.N."/>
            <person name="Quandt A."/>
        </authorList>
    </citation>
    <scope>NUCLEOTIDE SEQUENCE</scope>
    <source>
        <strain evidence="9">GBOQ0MN5Z8</strain>
    </source>
</reference>
<proteinExistence type="inferred from homology"/>
<accession>A0A9P8I2S1</accession>
<keyword evidence="4" id="KW-0378">Hydrolase</keyword>
<dbReference type="AlphaFoldDB" id="A0A9P8I2S1"/>
<dbReference type="Pfam" id="PF01546">
    <property type="entry name" value="Peptidase_M20"/>
    <property type="match status" value="1"/>
</dbReference>
<dbReference type="Proteomes" id="UP000698800">
    <property type="component" value="Unassembled WGS sequence"/>
</dbReference>
<dbReference type="OrthoDB" id="3064516at2759"/>
<comment type="cofactor">
    <cofactor evidence="1">
        <name>Zn(2+)</name>
        <dbReference type="ChEBI" id="CHEBI:29105"/>
    </cofactor>
</comment>
<gene>
    <name evidence="9" type="ORF">FGG08_003379</name>
</gene>
<evidence type="ECO:0000256" key="5">
    <source>
        <dbReference type="ARBA" id="ARBA00022833"/>
    </source>
</evidence>
<dbReference type="InterPro" id="IPR036264">
    <property type="entry name" value="Bact_exopeptidase_dim_dom"/>
</dbReference>
<dbReference type="InterPro" id="IPR011650">
    <property type="entry name" value="Peptidase_M20_dimer"/>
</dbReference>
<dbReference type="InterPro" id="IPR001261">
    <property type="entry name" value="ArgE/DapE_CS"/>
</dbReference>
<keyword evidence="3" id="KW-0479">Metal-binding</keyword>
<dbReference type="InterPro" id="IPR050072">
    <property type="entry name" value="Peptidase_M20A"/>
</dbReference>
<dbReference type="PANTHER" id="PTHR43808">
    <property type="entry name" value="ACETYLORNITHINE DEACETYLASE"/>
    <property type="match status" value="1"/>
</dbReference>
<dbReference type="GO" id="GO:0016787">
    <property type="term" value="F:hydrolase activity"/>
    <property type="evidence" value="ECO:0007669"/>
    <property type="project" value="UniProtKB-KW"/>
</dbReference>
<evidence type="ECO:0000256" key="1">
    <source>
        <dbReference type="ARBA" id="ARBA00001947"/>
    </source>
</evidence>
<dbReference type="SUPFAM" id="SSF55031">
    <property type="entry name" value="Bacterial exopeptidase dimerisation domain"/>
    <property type="match status" value="1"/>
</dbReference>
<evidence type="ECO:0000256" key="3">
    <source>
        <dbReference type="ARBA" id="ARBA00022723"/>
    </source>
</evidence>
<evidence type="ECO:0000259" key="8">
    <source>
        <dbReference type="Pfam" id="PF07687"/>
    </source>
</evidence>
<feature type="region of interest" description="Disordered" evidence="6">
    <location>
        <begin position="450"/>
        <end position="474"/>
    </location>
</feature>
<evidence type="ECO:0000313" key="9">
    <source>
        <dbReference type="EMBL" id="KAH0542257.1"/>
    </source>
</evidence>